<dbReference type="AlphaFoldDB" id="A0A097IHU4"/>
<dbReference type="HOGENOM" id="CLU_016297_0_0_11"/>
<organism evidence="2 3">
    <name type="scientific">Corynebacterium doosanense CAU 212 = DSM 45436</name>
    <dbReference type="NCBI Taxonomy" id="558173"/>
    <lineage>
        <taxon>Bacteria</taxon>
        <taxon>Bacillati</taxon>
        <taxon>Actinomycetota</taxon>
        <taxon>Actinomycetes</taxon>
        <taxon>Mycobacteriales</taxon>
        <taxon>Corynebacteriaceae</taxon>
        <taxon>Corynebacterium</taxon>
    </lineage>
</organism>
<evidence type="ECO:0000259" key="1">
    <source>
        <dbReference type="Pfam" id="PF13454"/>
    </source>
</evidence>
<dbReference type="RefSeq" id="WP_020384502.1">
    <property type="nucleotide sequence ID" value="NZ_AQUX01000001.1"/>
</dbReference>
<dbReference type="KEGG" id="cdo:CDOO_10770"/>
<dbReference type="InterPro" id="IPR038732">
    <property type="entry name" value="HpyO/CreE_NAD-binding"/>
</dbReference>
<dbReference type="PANTHER" id="PTHR40254">
    <property type="entry name" value="BLR0577 PROTEIN"/>
    <property type="match status" value="1"/>
</dbReference>
<dbReference type="Proteomes" id="UP000029914">
    <property type="component" value="Chromosome"/>
</dbReference>
<dbReference type="EMBL" id="CP006764">
    <property type="protein sequence ID" value="AIT61698.1"/>
    <property type="molecule type" value="Genomic_DNA"/>
</dbReference>
<sequence>MSPSLAVVGMGPRGISVVERLAAALSGQPPAELTLHLIEPSELGAGEIWRTDQTRTLCMNTLAGAVTLFTEPGASVTAPVVEGPIQYDWIRLLRGDRDGVPAPAAELFDRFPPADDTLERFRAEIDETRPESNPSRALYGEYLRWAYDTALALLPDWVRVQTHHAQVTTVRAEGSADVLTLDDGTEITAEQTVLSLGWLTPADTAEEESFSRSMEEHPDLTWIRPANPLAQNLTDITAGEDVLVRGLGMGFFDVMALCTLDRGGRFIPDDSARSGLRYEASGDEPRFLITSGRGYPYLPKSEYRSLPPAARLTRFREVAARISAEHRGSASIDFGTEVWPAIARDAYDAFYRTVARVDPGAITTSLDELLSAIDAAGHPDELPQAVAPHLIDPDRVLDLSRWAHPLAGVRESTDELTERIAASMKNDIRHAVLARESPLKNALWEISAARKPSQILGAEGRFTFESRRGEFAAMMAFGQMAGSGPPLFRTRQLLALVDAGLASFIGARPSATVRDGAWEVRSPTTGDTPHRSRTLVDAWMHSPDIRRPGDPLTQSLLAAERARPFTLLGPQGEPAPSASPEVDATTRRLVGADGALDPRIHLLGIPTHAQHPDTTISPMPGTDPLMLRETDAAAVDALTQLGLR</sequence>
<evidence type="ECO:0000313" key="2">
    <source>
        <dbReference type="EMBL" id="AIT61698.1"/>
    </source>
</evidence>
<dbReference type="eggNOG" id="COG4529">
    <property type="taxonomic scope" value="Bacteria"/>
</dbReference>
<protein>
    <submittedName>
        <fullName evidence="2">Exopolyphosphatase</fullName>
    </submittedName>
</protein>
<feature type="domain" description="FAD-dependent urate hydroxylase HpyO/Asp monooxygenase CreE-like FAD/NAD(P)-binding" evidence="1">
    <location>
        <begin position="6"/>
        <end position="197"/>
    </location>
</feature>
<dbReference type="STRING" id="558173.CDOO_10770"/>
<dbReference type="InterPro" id="IPR052189">
    <property type="entry name" value="L-asp_N-monooxygenase_NS-form"/>
</dbReference>
<gene>
    <name evidence="2" type="ORF">CDOO_10770</name>
</gene>
<keyword evidence="3" id="KW-1185">Reference proteome</keyword>
<dbReference type="SUPFAM" id="SSF51905">
    <property type="entry name" value="FAD/NAD(P)-binding domain"/>
    <property type="match status" value="1"/>
</dbReference>
<dbReference type="Pfam" id="PF13454">
    <property type="entry name" value="NAD_binding_9"/>
    <property type="match status" value="1"/>
</dbReference>
<dbReference type="PANTHER" id="PTHR40254:SF1">
    <property type="entry name" value="BLR0577 PROTEIN"/>
    <property type="match status" value="1"/>
</dbReference>
<accession>A0A097IHU4</accession>
<evidence type="ECO:0000313" key="3">
    <source>
        <dbReference type="Proteomes" id="UP000029914"/>
    </source>
</evidence>
<reference evidence="2 3" key="1">
    <citation type="submission" date="2013-09" db="EMBL/GenBank/DDBJ databases">
        <title>Complete genome sequence of Corynebacterium doosanense CAU 212(T) (=DSM 45436(T)), isolated from activated sludge.</title>
        <authorList>
            <person name="Schaffert L."/>
            <person name="Albersmeier A."/>
            <person name="Kalinowski J."/>
            <person name="Ruckert C."/>
        </authorList>
    </citation>
    <scope>NUCLEOTIDE SEQUENCE [LARGE SCALE GENOMIC DNA]</scope>
    <source>
        <strain evidence="2 3">CAU 212</strain>
    </source>
</reference>
<dbReference type="InterPro" id="IPR036188">
    <property type="entry name" value="FAD/NAD-bd_sf"/>
</dbReference>
<proteinExistence type="predicted"/>
<name>A0A097IHU4_9CORY</name>
<dbReference type="OrthoDB" id="3653265at2"/>